<proteinExistence type="inferred from homology"/>
<dbReference type="EMBL" id="VDHJ01000003">
    <property type="protein sequence ID" value="TNL99387.1"/>
    <property type="molecule type" value="Genomic_DNA"/>
</dbReference>
<dbReference type="Gene3D" id="3.40.50.40">
    <property type="match status" value="1"/>
</dbReference>
<dbReference type="PROSITE" id="PS00144">
    <property type="entry name" value="ASN_GLN_ASE_1"/>
    <property type="match status" value="1"/>
</dbReference>
<dbReference type="PRINTS" id="PR00139">
    <property type="entry name" value="ASNGLNASE"/>
</dbReference>
<feature type="domain" description="L-asparaginase N-terminal" evidence="7">
    <location>
        <begin position="3"/>
        <end position="167"/>
    </location>
</feature>
<dbReference type="Proteomes" id="UP000312032">
    <property type="component" value="Unassembled WGS sequence"/>
</dbReference>
<dbReference type="CDD" id="cd08964">
    <property type="entry name" value="L-asparaginase_II"/>
    <property type="match status" value="1"/>
</dbReference>
<name>A0A5C4U6K3_9CORY</name>
<dbReference type="InterPro" id="IPR037152">
    <property type="entry name" value="L-asparaginase_N_sf"/>
</dbReference>
<feature type="binding site" evidence="5">
    <location>
        <begin position="82"/>
        <end position="83"/>
    </location>
    <ligand>
        <name>substrate</name>
    </ligand>
</feature>
<feature type="binding site" evidence="5">
    <location>
        <position position="49"/>
    </location>
    <ligand>
        <name>substrate</name>
    </ligand>
</feature>
<dbReference type="InterPro" id="IPR027474">
    <property type="entry name" value="L-asparaginase_N"/>
</dbReference>
<dbReference type="Pfam" id="PF00710">
    <property type="entry name" value="Asparaginase"/>
    <property type="match status" value="1"/>
</dbReference>
<sequence length="295" mass="30171">MLSILTTGGTIACTQDEAGALVPTITGAELARAAGLSDVDVNDVVRLDSSSITLAELDDVIARVHNELERTDVEAVVLTHGTDSMEETALALDLMHTWDKPVVITGAQRSFDHPETDGPKNLAGAAAAGRTLTPGVYVHFGSRTLPARGLRKAHTHDLDAFVSEPHGARPAPCERVLLDGFHVPIVAMYPGAPASVVAAVAATGVDGLVVAAMGSGNVSEQAGQEIGKLLEQDIPVVIATRVGRGPTELAYGGPGGGSTLADQGALASGPLSAAQARIALIVALAAGRDPRELLL</sequence>
<keyword evidence="10" id="KW-1185">Reference proteome</keyword>
<dbReference type="PANTHER" id="PTHR11707:SF28">
    <property type="entry name" value="60 KDA LYSOPHOSPHOLIPASE"/>
    <property type="match status" value="1"/>
</dbReference>
<evidence type="ECO:0000313" key="9">
    <source>
        <dbReference type="EMBL" id="TNL99387.1"/>
    </source>
</evidence>
<reference evidence="9 10" key="1">
    <citation type="submission" date="2019-06" db="EMBL/GenBank/DDBJ databases">
        <authorList>
            <person name="Li J."/>
        </authorList>
    </citation>
    <scope>NUCLEOTIDE SEQUENCE [LARGE SCALE GENOMIC DNA]</scope>
    <source>
        <strain evidence="9 10">LMG 28165</strain>
    </source>
</reference>
<dbReference type="InterPro" id="IPR027473">
    <property type="entry name" value="L-asparaginase_C"/>
</dbReference>
<dbReference type="PIRSF" id="PIRSF001220">
    <property type="entry name" value="L-ASNase_gatD"/>
    <property type="match status" value="1"/>
</dbReference>
<comment type="similarity">
    <text evidence="1">Belongs to the asparaginase 1 family.</text>
</comment>
<dbReference type="OrthoDB" id="9788068at2"/>
<dbReference type="InterPro" id="IPR036152">
    <property type="entry name" value="Asp/glu_Ase-like_sf"/>
</dbReference>
<dbReference type="InterPro" id="IPR004550">
    <property type="entry name" value="AsnASE_II"/>
</dbReference>
<dbReference type="PANTHER" id="PTHR11707">
    <property type="entry name" value="L-ASPARAGINASE"/>
    <property type="match status" value="1"/>
</dbReference>
<evidence type="ECO:0000256" key="6">
    <source>
        <dbReference type="PROSITE-ProRule" id="PRU10099"/>
    </source>
</evidence>
<feature type="domain" description="Asparaginase/glutaminase C-terminal" evidence="8">
    <location>
        <begin position="182"/>
        <end position="293"/>
    </location>
</feature>
<accession>A0A5C4U6K3</accession>
<gene>
    <name evidence="9" type="ORF">FHE74_03265</name>
</gene>
<dbReference type="EC" id="3.5.1.1" evidence="2"/>
<evidence type="ECO:0000259" key="8">
    <source>
        <dbReference type="Pfam" id="PF17763"/>
    </source>
</evidence>
<dbReference type="PIRSF" id="PIRSF500176">
    <property type="entry name" value="L_ASNase"/>
    <property type="match status" value="1"/>
</dbReference>
<dbReference type="InterPro" id="IPR040919">
    <property type="entry name" value="Asparaginase_C"/>
</dbReference>
<dbReference type="SUPFAM" id="SSF53774">
    <property type="entry name" value="Glutaminase/Asparaginase"/>
    <property type="match status" value="1"/>
</dbReference>
<evidence type="ECO:0000256" key="3">
    <source>
        <dbReference type="ARBA" id="ARBA00022801"/>
    </source>
</evidence>
<evidence type="ECO:0000313" key="10">
    <source>
        <dbReference type="Proteomes" id="UP000312032"/>
    </source>
</evidence>
<dbReference type="PROSITE" id="PS51732">
    <property type="entry name" value="ASN_GLN_ASE_3"/>
    <property type="match status" value="1"/>
</dbReference>
<comment type="caution">
    <text evidence="9">The sequence shown here is derived from an EMBL/GenBank/DDBJ whole genome shotgun (WGS) entry which is preliminary data.</text>
</comment>
<protein>
    <recommendedName>
        <fullName evidence="2">asparaginase</fullName>
        <ecNumber evidence="2">3.5.1.1</ecNumber>
    </recommendedName>
</protein>
<feature type="active site" evidence="6">
    <location>
        <position position="10"/>
    </location>
</feature>
<dbReference type="InterPro" id="IPR020827">
    <property type="entry name" value="Asparaginase/glutaminase_AS1"/>
</dbReference>
<feature type="active site" description="O-isoaspartyl threonine intermediate" evidence="4">
    <location>
        <position position="10"/>
    </location>
</feature>
<evidence type="ECO:0000259" key="7">
    <source>
        <dbReference type="Pfam" id="PF00710"/>
    </source>
</evidence>
<evidence type="ECO:0000256" key="5">
    <source>
        <dbReference type="PIRSR" id="PIRSR001220-2"/>
    </source>
</evidence>
<dbReference type="RefSeq" id="WP_139465063.1">
    <property type="nucleotide sequence ID" value="NZ_VDHJ01000003.1"/>
</dbReference>
<evidence type="ECO:0000256" key="2">
    <source>
        <dbReference type="ARBA" id="ARBA00012920"/>
    </source>
</evidence>
<dbReference type="GO" id="GO:0006528">
    <property type="term" value="P:asparagine metabolic process"/>
    <property type="evidence" value="ECO:0007669"/>
    <property type="project" value="InterPro"/>
</dbReference>
<dbReference type="SFLD" id="SFLDS00057">
    <property type="entry name" value="Glutaminase/Asparaginase"/>
    <property type="match status" value="1"/>
</dbReference>
<evidence type="ECO:0000256" key="1">
    <source>
        <dbReference type="ARBA" id="ARBA00010518"/>
    </source>
</evidence>
<dbReference type="Gene3D" id="3.40.50.1170">
    <property type="entry name" value="L-asparaginase, N-terminal domain"/>
    <property type="match status" value="1"/>
</dbReference>
<dbReference type="GO" id="GO:0004067">
    <property type="term" value="F:asparaginase activity"/>
    <property type="evidence" value="ECO:0007669"/>
    <property type="project" value="UniProtKB-UniRule"/>
</dbReference>
<dbReference type="AlphaFoldDB" id="A0A5C4U6K3"/>
<keyword evidence="3" id="KW-0378">Hydrolase</keyword>
<evidence type="ECO:0000256" key="4">
    <source>
        <dbReference type="PIRSR" id="PIRSR001220-1"/>
    </source>
</evidence>
<dbReference type="SMART" id="SM00870">
    <property type="entry name" value="Asparaginase"/>
    <property type="match status" value="1"/>
</dbReference>
<dbReference type="InterPro" id="IPR006034">
    <property type="entry name" value="Asparaginase/glutaminase-like"/>
</dbReference>
<organism evidence="9 10">
    <name type="scientific">Corynebacterium tapiri</name>
    <dbReference type="NCBI Taxonomy" id="1448266"/>
    <lineage>
        <taxon>Bacteria</taxon>
        <taxon>Bacillati</taxon>
        <taxon>Actinomycetota</taxon>
        <taxon>Actinomycetes</taxon>
        <taxon>Mycobacteriales</taxon>
        <taxon>Corynebacteriaceae</taxon>
        <taxon>Corynebacterium</taxon>
    </lineage>
</organism>
<dbReference type="Pfam" id="PF17763">
    <property type="entry name" value="Asparaginase_C"/>
    <property type="match status" value="1"/>
</dbReference>